<evidence type="ECO:0000313" key="2">
    <source>
        <dbReference type="EMBL" id="KAF9455667.1"/>
    </source>
</evidence>
<organism evidence="2 3">
    <name type="scientific">Collybia nuda</name>
    <dbReference type="NCBI Taxonomy" id="64659"/>
    <lineage>
        <taxon>Eukaryota</taxon>
        <taxon>Fungi</taxon>
        <taxon>Dikarya</taxon>
        <taxon>Basidiomycota</taxon>
        <taxon>Agaricomycotina</taxon>
        <taxon>Agaricomycetes</taxon>
        <taxon>Agaricomycetidae</taxon>
        <taxon>Agaricales</taxon>
        <taxon>Tricholomatineae</taxon>
        <taxon>Clitocybaceae</taxon>
        <taxon>Collybia</taxon>
    </lineage>
</organism>
<accession>A0A9P5XSC1</accession>
<name>A0A9P5XSC1_9AGAR</name>
<dbReference type="AlphaFoldDB" id="A0A9P5XSC1"/>
<keyword evidence="1" id="KW-0732">Signal</keyword>
<keyword evidence="3" id="KW-1185">Reference proteome</keyword>
<sequence>MTRSSVLINIACIFINAAQDLPADETTYGSDGKQPRLNMLHDRVMRASVEASLITFDRGCTELCCRQTAGS</sequence>
<comment type="caution">
    <text evidence="2">The sequence shown here is derived from an EMBL/GenBank/DDBJ whole genome shotgun (WGS) entry which is preliminary data.</text>
</comment>
<proteinExistence type="predicted"/>
<protein>
    <submittedName>
        <fullName evidence="2">Uncharacterized protein</fullName>
    </submittedName>
</protein>
<gene>
    <name evidence="2" type="ORF">BDZ94DRAFT_1277670</name>
</gene>
<dbReference type="EMBL" id="MU150567">
    <property type="protein sequence ID" value="KAF9455667.1"/>
    <property type="molecule type" value="Genomic_DNA"/>
</dbReference>
<reference evidence="2" key="1">
    <citation type="submission" date="2020-11" db="EMBL/GenBank/DDBJ databases">
        <authorList>
            <consortium name="DOE Joint Genome Institute"/>
            <person name="Ahrendt S."/>
            <person name="Riley R."/>
            <person name="Andreopoulos W."/>
            <person name="Labutti K."/>
            <person name="Pangilinan J."/>
            <person name="Ruiz-Duenas F.J."/>
            <person name="Barrasa J.M."/>
            <person name="Sanchez-Garcia M."/>
            <person name="Camarero S."/>
            <person name="Miyauchi S."/>
            <person name="Serrano A."/>
            <person name="Linde D."/>
            <person name="Babiker R."/>
            <person name="Drula E."/>
            <person name="Ayuso-Fernandez I."/>
            <person name="Pacheco R."/>
            <person name="Padilla G."/>
            <person name="Ferreira P."/>
            <person name="Barriuso J."/>
            <person name="Kellner H."/>
            <person name="Castanera R."/>
            <person name="Alfaro M."/>
            <person name="Ramirez L."/>
            <person name="Pisabarro A.G."/>
            <person name="Kuo A."/>
            <person name="Tritt A."/>
            <person name="Lipzen A."/>
            <person name="He G."/>
            <person name="Yan M."/>
            <person name="Ng V."/>
            <person name="Cullen D."/>
            <person name="Martin F."/>
            <person name="Rosso M.-N."/>
            <person name="Henrissat B."/>
            <person name="Hibbett D."/>
            <person name="Martinez A.T."/>
            <person name="Grigoriev I.V."/>
        </authorList>
    </citation>
    <scope>NUCLEOTIDE SEQUENCE</scope>
    <source>
        <strain evidence="2">CBS 247.69</strain>
    </source>
</reference>
<feature type="chain" id="PRO_5040303577" evidence="1">
    <location>
        <begin position="21"/>
        <end position="71"/>
    </location>
</feature>
<dbReference type="Proteomes" id="UP000807353">
    <property type="component" value="Unassembled WGS sequence"/>
</dbReference>
<feature type="signal peptide" evidence="1">
    <location>
        <begin position="1"/>
        <end position="20"/>
    </location>
</feature>
<evidence type="ECO:0000313" key="3">
    <source>
        <dbReference type="Proteomes" id="UP000807353"/>
    </source>
</evidence>
<evidence type="ECO:0000256" key="1">
    <source>
        <dbReference type="SAM" id="SignalP"/>
    </source>
</evidence>